<protein>
    <submittedName>
        <fullName evidence="1">Uncharacterized protein</fullName>
    </submittedName>
</protein>
<dbReference type="EMBL" id="GDIQ01092117">
    <property type="protein sequence ID" value="JAL59609.1"/>
    <property type="molecule type" value="Transcribed_RNA"/>
</dbReference>
<sequence length="101" mass="12065">MRNFLGITQKRMEQIMTSQYVDARQQKKKEPRLKRLFFKNRQLCNSVRMLVTLVIQMLGCFYDCRTQFHHVLYSTTAIRCYSMAPIKVIVRNQGNRHTCFG</sequence>
<dbReference type="AlphaFoldDB" id="A0A0P5SGC9"/>
<organism evidence="1">
    <name type="scientific">Daphnia magna</name>
    <dbReference type="NCBI Taxonomy" id="35525"/>
    <lineage>
        <taxon>Eukaryota</taxon>
        <taxon>Metazoa</taxon>
        <taxon>Ecdysozoa</taxon>
        <taxon>Arthropoda</taxon>
        <taxon>Crustacea</taxon>
        <taxon>Branchiopoda</taxon>
        <taxon>Diplostraca</taxon>
        <taxon>Cladocera</taxon>
        <taxon>Anomopoda</taxon>
        <taxon>Daphniidae</taxon>
        <taxon>Daphnia</taxon>
    </lineage>
</organism>
<proteinExistence type="predicted"/>
<dbReference type="EMBL" id="GDIQ01089369">
    <property type="protein sequence ID" value="JAN05368.1"/>
    <property type="molecule type" value="Transcribed_RNA"/>
</dbReference>
<evidence type="ECO:0000313" key="1">
    <source>
        <dbReference type="EMBL" id="JAL59609.1"/>
    </source>
</evidence>
<name>A0A0P5SGC9_9CRUS</name>
<accession>A0A0P5SGC9</accession>
<reference evidence="1" key="1">
    <citation type="submission" date="2015-10" db="EMBL/GenBank/DDBJ databases">
        <title>EvidentialGene: Evidence-directed Construction of Complete mRNA Transcriptomes without Genomes.</title>
        <authorList>
            <person name="Gilbert D.G."/>
        </authorList>
    </citation>
    <scope>NUCLEOTIDE SEQUENCE</scope>
</reference>